<dbReference type="InterPro" id="IPR003877">
    <property type="entry name" value="SPRY_dom"/>
</dbReference>
<evidence type="ECO:0000259" key="3">
    <source>
        <dbReference type="PROSITE" id="PS50188"/>
    </source>
</evidence>
<name>A0AAV7CKV8_ENGPU</name>
<dbReference type="PANTHER" id="PTHR24103">
    <property type="entry name" value="E3 UBIQUITIN-PROTEIN LIGASE TRIM"/>
    <property type="match status" value="1"/>
</dbReference>
<dbReference type="Pfam" id="PF00622">
    <property type="entry name" value="SPRY"/>
    <property type="match status" value="1"/>
</dbReference>
<accession>A0AAV7CKV8</accession>
<dbReference type="SUPFAM" id="SSF49899">
    <property type="entry name" value="Concanavalin A-like lectins/glucanases"/>
    <property type="match status" value="1"/>
</dbReference>
<dbReference type="SMART" id="SM00589">
    <property type="entry name" value="PRY"/>
    <property type="match status" value="1"/>
</dbReference>
<protein>
    <recommendedName>
        <fullName evidence="3">B30.2/SPRY domain-containing protein</fullName>
    </recommendedName>
</protein>
<evidence type="ECO:0000256" key="1">
    <source>
        <dbReference type="ARBA" id="ARBA00023054"/>
    </source>
</evidence>
<dbReference type="CDD" id="cd13733">
    <property type="entry name" value="SPRY_PRY_C-I_1"/>
    <property type="match status" value="1"/>
</dbReference>
<evidence type="ECO:0000313" key="4">
    <source>
        <dbReference type="EMBL" id="KAG8585419.1"/>
    </source>
</evidence>
<dbReference type="EMBL" id="WNYA01000002">
    <property type="protein sequence ID" value="KAG8585419.1"/>
    <property type="molecule type" value="Genomic_DNA"/>
</dbReference>
<feature type="domain" description="B30.2/SPRY" evidence="3">
    <location>
        <begin position="83"/>
        <end position="273"/>
    </location>
</feature>
<evidence type="ECO:0000256" key="2">
    <source>
        <dbReference type="ARBA" id="ARBA00053889"/>
    </source>
</evidence>
<sequence length="273" mass="31539">MICGHVVYYGCWHFVLSDQRYCFLKVEVLNKRKMVTAGFESLRQLLADEETNINHRLENIERVIKQRRNESVSRLDEKITSLQKVITDLEKNVTISSSQIFSLSLDLKTVNKNLLVTGNQKCVKYQEEPLRLAPCLERFDSKPCVLATTGFRLGKYYWEVEVGGGIYWTIGIARQSVRRKGMFRIEPQRGIWAIGLLGMYSDRYYAFTSPDTLLNPKEQPERVGVYLNCDEGSVSFYNALSQEHLFTFNFLKVPEKLYPFFCVGALGTELKLD</sequence>
<dbReference type="Gene3D" id="2.60.120.920">
    <property type="match status" value="1"/>
</dbReference>
<organism evidence="4 5">
    <name type="scientific">Engystomops pustulosus</name>
    <name type="common">Tungara frog</name>
    <name type="synonym">Physalaemus pustulosus</name>
    <dbReference type="NCBI Taxonomy" id="76066"/>
    <lineage>
        <taxon>Eukaryota</taxon>
        <taxon>Metazoa</taxon>
        <taxon>Chordata</taxon>
        <taxon>Craniata</taxon>
        <taxon>Vertebrata</taxon>
        <taxon>Euteleostomi</taxon>
        <taxon>Amphibia</taxon>
        <taxon>Batrachia</taxon>
        <taxon>Anura</taxon>
        <taxon>Neobatrachia</taxon>
        <taxon>Hyloidea</taxon>
        <taxon>Leptodactylidae</taxon>
        <taxon>Leiuperinae</taxon>
        <taxon>Engystomops</taxon>
    </lineage>
</organism>
<keyword evidence="1" id="KW-0175">Coiled coil</keyword>
<evidence type="ECO:0000313" key="5">
    <source>
        <dbReference type="Proteomes" id="UP000824782"/>
    </source>
</evidence>
<dbReference type="InterPro" id="IPR001870">
    <property type="entry name" value="B30.2/SPRY"/>
</dbReference>
<dbReference type="InterPro" id="IPR006574">
    <property type="entry name" value="PRY"/>
</dbReference>
<proteinExistence type="predicted"/>
<dbReference type="AlphaFoldDB" id="A0AAV7CKV8"/>
<gene>
    <name evidence="4" type="ORF">GDO81_005020</name>
</gene>
<dbReference type="InterPro" id="IPR013320">
    <property type="entry name" value="ConA-like_dom_sf"/>
</dbReference>
<comment type="function">
    <text evidence="2">Transcription factor that determines dorsal-ventral body axis.</text>
</comment>
<dbReference type="InterPro" id="IPR050143">
    <property type="entry name" value="TRIM/RBCC"/>
</dbReference>
<reference evidence="4" key="1">
    <citation type="thesis" date="2020" institute="ProQuest LLC" country="789 East Eisenhower Parkway, Ann Arbor, MI, USA">
        <title>Comparative Genomics and Chromosome Evolution.</title>
        <authorList>
            <person name="Mudd A.B."/>
        </authorList>
    </citation>
    <scope>NUCLEOTIDE SEQUENCE</scope>
    <source>
        <strain evidence="4">237g6f4</strain>
        <tissue evidence="4">Blood</tissue>
    </source>
</reference>
<dbReference type="InterPro" id="IPR003879">
    <property type="entry name" value="Butyrophylin_SPRY"/>
</dbReference>
<dbReference type="Proteomes" id="UP000824782">
    <property type="component" value="Unassembled WGS sequence"/>
</dbReference>
<dbReference type="SMART" id="SM00449">
    <property type="entry name" value="SPRY"/>
    <property type="match status" value="1"/>
</dbReference>
<dbReference type="PRINTS" id="PR01407">
    <property type="entry name" value="BUTYPHLNCDUF"/>
</dbReference>
<dbReference type="PROSITE" id="PS50188">
    <property type="entry name" value="B302_SPRY"/>
    <property type="match status" value="1"/>
</dbReference>
<comment type="caution">
    <text evidence="4">The sequence shown here is derived from an EMBL/GenBank/DDBJ whole genome shotgun (WGS) entry which is preliminary data.</text>
</comment>
<dbReference type="Pfam" id="PF13765">
    <property type="entry name" value="PRY"/>
    <property type="match status" value="1"/>
</dbReference>
<keyword evidence="5" id="KW-1185">Reference proteome</keyword>
<dbReference type="FunFam" id="2.60.120.920:FF:000004">
    <property type="entry name" value="Butyrophilin subfamily 1 member A1"/>
    <property type="match status" value="1"/>
</dbReference>
<dbReference type="InterPro" id="IPR043136">
    <property type="entry name" value="B30.2/SPRY_sf"/>
</dbReference>